<dbReference type="EMBL" id="JAUSTO010000001">
    <property type="protein sequence ID" value="MDQ0151487.1"/>
    <property type="molecule type" value="Genomic_DNA"/>
</dbReference>
<keyword evidence="8 9" id="KW-0119">Carbohydrate metabolism</keyword>
<organism evidence="11 12">
    <name type="scientific">Moryella indoligenes</name>
    <dbReference type="NCBI Taxonomy" id="371674"/>
    <lineage>
        <taxon>Bacteria</taxon>
        <taxon>Bacillati</taxon>
        <taxon>Bacillota</taxon>
        <taxon>Clostridia</taxon>
        <taxon>Lachnospirales</taxon>
        <taxon>Lachnospiraceae</taxon>
        <taxon>Moryella</taxon>
    </lineage>
</organism>
<dbReference type="GO" id="GO:0005524">
    <property type="term" value="F:ATP binding"/>
    <property type="evidence" value="ECO:0007669"/>
    <property type="project" value="UniProtKB-UniRule"/>
</dbReference>
<keyword evidence="6 9" id="KW-0460">Magnesium</keyword>
<evidence type="ECO:0000256" key="6">
    <source>
        <dbReference type="ARBA" id="ARBA00022842"/>
    </source>
</evidence>
<comment type="function">
    <text evidence="9">Catalyzes the phosphorylation of ribose at O-5 in a reaction requiring ATP and magnesium. The resulting D-ribose-5-phosphate can then be used either for sythesis of nucleotides, histidine, and tryptophan, or as a component of the pentose phosphate pathway.</text>
</comment>
<keyword evidence="4 9" id="KW-0418">Kinase</keyword>
<feature type="binding site" evidence="9">
    <location>
        <position position="137"/>
    </location>
    <ligand>
        <name>substrate</name>
    </ligand>
</feature>
<sequence length="292" mass="32023">MKILNFGSLNIDYVYKVDHFVKKGETLSSEALHVYSGGKGLNQSVALGRAGAEVYHAGKIGKDGSFLLEVLREAGVHTDFIRVTEMERSGNAIIQNDAQGDNCILLYGGANLAITREEVDETLSGFFAGDYCVLQNEINELHYIVEKAHERGMVIVLNPSPMDQKITALPLQLIDWFILNEVEAAQLTERQASDGELLLAELMRKFPEAHIVLTLGEAGALYGYREERFCQEIYRTEVVDTTAAGDTYTGYLLAALLAGETVQRAMALAARAAAITVSRRGAAPAIPRREEL</sequence>
<dbReference type="PRINTS" id="PR00990">
    <property type="entry name" value="RIBOKINASE"/>
</dbReference>
<keyword evidence="3 9" id="KW-0547">Nucleotide-binding</keyword>
<dbReference type="RefSeq" id="WP_307252210.1">
    <property type="nucleotide sequence ID" value="NZ_JAUSTO010000001.1"/>
</dbReference>
<comment type="caution">
    <text evidence="11">The sequence shown here is derived from an EMBL/GenBank/DDBJ whole genome shotgun (WGS) entry which is preliminary data.</text>
</comment>
<feature type="binding site" evidence="9">
    <location>
        <position position="281"/>
    </location>
    <ligand>
        <name>K(+)</name>
        <dbReference type="ChEBI" id="CHEBI:29103"/>
    </ligand>
</feature>
<dbReference type="PANTHER" id="PTHR10584">
    <property type="entry name" value="SUGAR KINASE"/>
    <property type="match status" value="1"/>
</dbReference>
<evidence type="ECO:0000256" key="4">
    <source>
        <dbReference type="ARBA" id="ARBA00022777"/>
    </source>
</evidence>
<reference evidence="11" key="1">
    <citation type="submission" date="2023-07" db="EMBL/GenBank/DDBJ databases">
        <title>Genomic Encyclopedia of Type Strains, Phase IV (KMG-IV): sequencing the most valuable type-strain genomes for metagenomic binning, comparative biology and taxonomic classification.</title>
        <authorList>
            <person name="Goeker M."/>
        </authorList>
    </citation>
    <scope>NUCLEOTIDE SEQUENCE</scope>
    <source>
        <strain evidence="11">DSM 19659</strain>
    </source>
</reference>
<proteinExistence type="inferred from homology"/>
<evidence type="ECO:0000256" key="1">
    <source>
        <dbReference type="ARBA" id="ARBA00022679"/>
    </source>
</evidence>
<comment type="pathway">
    <text evidence="9">Carbohydrate metabolism; D-ribose degradation; D-ribose 5-phosphate from beta-D-ribopyranose: step 2/2.</text>
</comment>
<evidence type="ECO:0000256" key="2">
    <source>
        <dbReference type="ARBA" id="ARBA00022723"/>
    </source>
</evidence>
<keyword evidence="9" id="KW-0963">Cytoplasm</keyword>
<evidence type="ECO:0000256" key="9">
    <source>
        <dbReference type="HAMAP-Rule" id="MF_01987"/>
    </source>
</evidence>
<dbReference type="PANTHER" id="PTHR10584:SF166">
    <property type="entry name" value="RIBOKINASE"/>
    <property type="match status" value="1"/>
</dbReference>
<feature type="binding site" evidence="9">
    <location>
        <begin position="10"/>
        <end position="12"/>
    </location>
    <ligand>
        <name>substrate</name>
    </ligand>
</feature>
<comment type="caution">
    <text evidence="9">Lacks conserved residue(s) required for the propagation of feature annotation.</text>
</comment>
<dbReference type="GO" id="GO:0046872">
    <property type="term" value="F:metal ion binding"/>
    <property type="evidence" value="ECO:0007669"/>
    <property type="project" value="UniProtKB-KW"/>
</dbReference>
<evidence type="ECO:0000256" key="3">
    <source>
        <dbReference type="ARBA" id="ARBA00022741"/>
    </source>
</evidence>
<evidence type="ECO:0000256" key="5">
    <source>
        <dbReference type="ARBA" id="ARBA00022840"/>
    </source>
</evidence>
<dbReference type="InterPro" id="IPR011877">
    <property type="entry name" value="Ribokinase"/>
</dbReference>
<dbReference type="GO" id="GO:0004747">
    <property type="term" value="F:ribokinase activity"/>
    <property type="evidence" value="ECO:0007669"/>
    <property type="project" value="UniProtKB-UniRule"/>
</dbReference>
<keyword evidence="12" id="KW-1185">Reference proteome</keyword>
<feature type="domain" description="Carbohydrate kinase PfkB" evidence="10">
    <location>
        <begin position="3"/>
        <end position="287"/>
    </location>
</feature>
<keyword evidence="7 9" id="KW-0630">Potassium</keyword>
<dbReference type="Proteomes" id="UP001241537">
    <property type="component" value="Unassembled WGS sequence"/>
</dbReference>
<evidence type="ECO:0000256" key="8">
    <source>
        <dbReference type="ARBA" id="ARBA00023277"/>
    </source>
</evidence>
<dbReference type="CDD" id="cd01174">
    <property type="entry name" value="ribokinase"/>
    <property type="match status" value="1"/>
</dbReference>
<comment type="subunit">
    <text evidence="9">Homodimer.</text>
</comment>
<dbReference type="AlphaFoldDB" id="A0AAE3V817"/>
<dbReference type="InterPro" id="IPR029056">
    <property type="entry name" value="Ribokinase-like"/>
</dbReference>
<evidence type="ECO:0000313" key="11">
    <source>
        <dbReference type="EMBL" id="MDQ0151487.1"/>
    </source>
</evidence>
<feature type="binding site" evidence="9">
    <location>
        <position position="180"/>
    </location>
    <ligand>
        <name>ATP</name>
        <dbReference type="ChEBI" id="CHEBI:30616"/>
    </ligand>
</feature>
<feature type="binding site" evidence="9">
    <location>
        <position position="276"/>
    </location>
    <ligand>
        <name>K(+)</name>
        <dbReference type="ChEBI" id="CHEBI:29103"/>
    </ligand>
</feature>
<feature type="binding site" evidence="9">
    <location>
        <begin position="245"/>
        <end position="246"/>
    </location>
    <ligand>
        <name>ATP</name>
        <dbReference type="ChEBI" id="CHEBI:30616"/>
    </ligand>
</feature>
<keyword evidence="2 9" id="KW-0479">Metal-binding</keyword>
<feature type="binding site" evidence="9">
    <location>
        <position position="279"/>
    </location>
    <ligand>
        <name>K(+)</name>
        <dbReference type="ChEBI" id="CHEBI:29103"/>
    </ligand>
</feature>
<comment type="cofactor">
    <cofactor evidence="9">
        <name>Mg(2+)</name>
        <dbReference type="ChEBI" id="CHEBI:18420"/>
    </cofactor>
    <text evidence="9">Requires a divalent cation, most likely magnesium in vivo, as an electrophilic catalyst to aid phosphoryl group transfer. It is the chelate of the metal and the nucleotide that is the actual substrate.</text>
</comment>
<dbReference type="GO" id="GO:0005737">
    <property type="term" value="C:cytoplasm"/>
    <property type="evidence" value="ECO:0007669"/>
    <property type="project" value="UniProtKB-SubCell"/>
</dbReference>
<feature type="binding site" evidence="9">
    <location>
        <position position="240"/>
    </location>
    <ligand>
        <name>K(+)</name>
        <dbReference type="ChEBI" id="CHEBI:29103"/>
    </ligand>
</feature>
<dbReference type="HAMAP" id="MF_01987">
    <property type="entry name" value="Ribokinase"/>
    <property type="match status" value="1"/>
</dbReference>
<feature type="active site" description="Proton acceptor" evidence="9">
    <location>
        <position position="246"/>
    </location>
</feature>
<keyword evidence="5 9" id="KW-0067">ATP-binding</keyword>
<name>A0AAE3V817_9FIRM</name>
<dbReference type="InterPro" id="IPR011611">
    <property type="entry name" value="PfkB_dom"/>
</dbReference>
<dbReference type="GO" id="GO:0019303">
    <property type="term" value="P:D-ribose catabolic process"/>
    <property type="evidence" value="ECO:0007669"/>
    <property type="project" value="UniProtKB-UniRule"/>
</dbReference>
<dbReference type="Pfam" id="PF00294">
    <property type="entry name" value="PfkB"/>
    <property type="match status" value="1"/>
</dbReference>
<dbReference type="SUPFAM" id="SSF53613">
    <property type="entry name" value="Ribokinase-like"/>
    <property type="match status" value="1"/>
</dbReference>
<feature type="binding site" evidence="9">
    <location>
        <position position="246"/>
    </location>
    <ligand>
        <name>substrate</name>
    </ligand>
</feature>
<accession>A0AAE3V817</accession>
<comment type="subcellular location">
    <subcellularLocation>
        <location evidence="9">Cytoplasm</location>
    </subcellularLocation>
</comment>
<keyword evidence="1 9" id="KW-0808">Transferase</keyword>
<evidence type="ECO:0000259" key="10">
    <source>
        <dbReference type="Pfam" id="PF00294"/>
    </source>
</evidence>
<protein>
    <recommendedName>
        <fullName evidence="9">Ribokinase</fullName>
        <shortName evidence="9">RK</shortName>
        <ecNumber evidence="9">2.7.1.15</ecNumber>
    </recommendedName>
</protein>
<comment type="catalytic activity">
    <reaction evidence="9">
        <text>D-ribose + ATP = D-ribose 5-phosphate + ADP + H(+)</text>
        <dbReference type="Rhea" id="RHEA:13697"/>
        <dbReference type="ChEBI" id="CHEBI:15378"/>
        <dbReference type="ChEBI" id="CHEBI:30616"/>
        <dbReference type="ChEBI" id="CHEBI:47013"/>
        <dbReference type="ChEBI" id="CHEBI:78346"/>
        <dbReference type="ChEBI" id="CHEBI:456216"/>
        <dbReference type="EC" id="2.7.1.15"/>
    </reaction>
</comment>
<feature type="binding site" evidence="9">
    <location>
        <begin position="38"/>
        <end position="42"/>
    </location>
    <ligand>
        <name>substrate</name>
    </ligand>
</feature>
<feature type="binding site" evidence="9">
    <location>
        <position position="242"/>
    </location>
    <ligand>
        <name>K(+)</name>
        <dbReference type="ChEBI" id="CHEBI:29103"/>
    </ligand>
</feature>
<dbReference type="EC" id="2.7.1.15" evidence="9"/>
<dbReference type="InterPro" id="IPR002139">
    <property type="entry name" value="Ribo/fructo_kinase"/>
</dbReference>
<evidence type="ECO:0000313" key="12">
    <source>
        <dbReference type="Proteomes" id="UP001241537"/>
    </source>
</evidence>
<gene>
    <name evidence="9" type="primary">rbsK</name>
    <name evidence="11" type="ORF">J2S20_000161</name>
</gene>
<feature type="binding site" evidence="9">
    <location>
        <begin position="214"/>
        <end position="219"/>
    </location>
    <ligand>
        <name>ATP</name>
        <dbReference type="ChEBI" id="CHEBI:30616"/>
    </ligand>
</feature>
<evidence type="ECO:0000256" key="7">
    <source>
        <dbReference type="ARBA" id="ARBA00022958"/>
    </source>
</evidence>
<comment type="similarity">
    <text evidence="9">Belongs to the carbohydrate kinase PfkB family. Ribokinase subfamily.</text>
</comment>
<comment type="activity regulation">
    <text evidence="9">Activated by a monovalent cation that binds near, but not in, the active site. The most likely occupant of the site in vivo is potassium. Ion binding induces a conformational change that may alter substrate affinity.</text>
</comment>
<dbReference type="Gene3D" id="3.40.1190.20">
    <property type="match status" value="1"/>
</dbReference>